<dbReference type="Proteomes" id="UP001286313">
    <property type="component" value="Unassembled WGS sequence"/>
</dbReference>
<evidence type="ECO:0000313" key="3">
    <source>
        <dbReference type="Proteomes" id="UP001286313"/>
    </source>
</evidence>
<reference evidence="1" key="1">
    <citation type="submission" date="2023-10" db="EMBL/GenBank/DDBJ databases">
        <title>Genome assemblies of two species of porcelain crab, Petrolisthes cinctipes and Petrolisthes manimaculis (Anomura: Porcellanidae).</title>
        <authorList>
            <person name="Angst P."/>
        </authorList>
    </citation>
    <scope>NUCLEOTIDE SEQUENCE</scope>
    <source>
        <strain evidence="1">PB745_01</strain>
        <tissue evidence="1">Gill</tissue>
    </source>
</reference>
<comment type="caution">
    <text evidence="1">The sequence shown here is derived from an EMBL/GenBank/DDBJ whole genome shotgun (WGS) entry which is preliminary data.</text>
</comment>
<sequence length="98" mass="10877">MPPLHSPNHMLLLDHSPAPHRHRAAFHTLCCSTTQLSSPRLYATHDVASDTPLHASTPPMTLPPVHKVFLRKHITLFPPCAVLVRYTPSVLPPSPRIT</sequence>
<keyword evidence="3" id="KW-1185">Reference proteome</keyword>
<protein>
    <submittedName>
        <fullName evidence="1">Uncharacterized protein</fullName>
    </submittedName>
</protein>
<gene>
    <name evidence="2" type="ORF">Pcinc_026443</name>
    <name evidence="1" type="ORF">Pcinc_039842</name>
</gene>
<organism evidence="1 3">
    <name type="scientific">Petrolisthes cinctipes</name>
    <name type="common">Flat porcelain crab</name>
    <dbReference type="NCBI Taxonomy" id="88211"/>
    <lineage>
        <taxon>Eukaryota</taxon>
        <taxon>Metazoa</taxon>
        <taxon>Ecdysozoa</taxon>
        <taxon>Arthropoda</taxon>
        <taxon>Crustacea</taxon>
        <taxon>Multicrustacea</taxon>
        <taxon>Malacostraca</taxon>
        <taxon>Eumalacostraca</taxon>
        <taxon>Eucarida</taxon>
        <taxon>Decapoda</taxon>
        <taxon>Pleocyemata</taxon>
        <taxon>Anomura</taxon>
        <taxon>Galatheoidea</taxon>
        <taxon>Porcellanidae</taxon>
        <taxon>Petrolisthes</taxon>
    </lineage>
</organism>
<evidence type="ECO:0000313" key="2">
    <source>
        <dbReference type="EMBL" id="KAK3868145.1"/>
    </source>
</evidence>
<name>A0AAE1BMU9_PETCI</name>
<accession>A0AAE1BMU9</accession>
<proteinExistence type="predicted"/>
<dbReference type="AlphaFoldDB" id="A0AAE1BMU9"/>
<evidence type="ECO:0000313" key="1">
    <source>
        <dbReference type="EMBL" id="KAK3853626.1"/>
    </source>
</evidence>
<dbReference type="EMBL" id="JAWQEG010003073">
    <property type="protein sequence ID" value="KAK3868145.1"/>
    <property type="molecule type" value="Genomic_DNA"/>
</dbReference>
<dbReference type="EMBL" id="JAWQEG010006888">
    <property type="protein sequence ID" value="KAK3853626.1"/>
    <property type="molecule type" value="Genomic_DNA"/>
</dbReference>